<comment type="caution">
    <text evidence="2">The sequence shown here is derived from an EMBL/GenBank/DDBJ whole genome shotgun (WGS) entry which is preliminary data.</text>
</comment>
<dbReference type="OrthoDB" id="407432at2759"/>
<gene>
    <name evidence="2" type="ORF">DCHRY22_LOCUS273</name>
</gene>
<dbReference type="PANTHER" id="PTHR16442">
    <property type="entry name" value="RING FINGER PROTEIN 17"/>
    <property type="match status" value="1"/>
</dbReference>
<evidence type="ECO:0000259" key="1">
    <source>
        <dbReference type="Pfam" id="PF00567"/>
    </source>
</evidence>
<name>A0A8J2MEA1_9NEOP</name>
<dbReference type="SUPFAM" id="SSF63748">
    <property type="entry name" value="Tudor/PWWP/MBT"/>
    <property type="match status" value="1"/>
</dbReference>
<dbReference type="AlphaFoldDB" id="A0A8J2MEA1"/>
<dbReference type="EMBL" id="CAKASE010000043">
    <property type="protein sequence ID" value="CAG9558029.1"/>
    <property type="molecule type" value="Genomic_DNA"/>
</dbReference>
<reference evidence="2" key="1">
    <citation type="submission" date="2021-09" db="EMBL/GenBank/DDBJ databases">
        <authorList>
            <person name="Martin H S."/>
        </authorList>
    </citation>
    <scope>NUCLEOTIDE SEQUENCE</scope>
</reference>
<dbReference type="GO" id="GO:0005737">
    <property type="term" value="C:cytoplasm"/>
    <property type="evidence" value="ECO:0007669"/>
    <property type="project" value="UniProtKB-ARBA"/>
</dbReference>
<dbReference type="InterPro" id="IPR002999">
    <property type="entry name" value="Tudor"/>
</dbReference>
<organism evidence="2 3">
    <name type="scientific">Danaus chrysippus</name>
    <name type="common">African queen</name>
    <dbReference type="NCBI Taxonomy" id="151541"/>
    <lineage>
        <taxon>Eukaryota</taxon>
        <taxon>Metazoa</taxon>
        <taxon>Ecdysozoa</taxon>
        <taxon>Arthropoda</taxon>
        <taxon>Hexapoda</taxon>
        <taxon>Insecta</taxon>
        <taxon>Pterygota</taxon>
        <taxon>Neoptera</taxon>
        <taxon>Endopterygota</taxon>
        <taxon>Lepidoptera</taxon>
        <taxon>Glossata</taxon>
        <taxon>Ditrysia</taxon>
        <taxon>Papilionoidea</taxon>
        <taxon>Nymphalidae</taxon>
        <taxon>Danainae</taxon>
        <taxon>Danaini</taxon>
        <taxon>Danaina</taxon>
        <taxon>Danaus</taxon>
        <taxon>Anosia</taxon>
    </lineage>
</organism>
<accession>A0A8J2MEA1</accession>
<dbReference type="PANTHER" id="PTHR16442:SF1">
    <property type="entry name" value="RING FINGER PROTEIN 17"/>
    <property type="match status" value="1"/>
</dbReference>
<evidence type="ECO:0000313" key="3">
    <source>
        <dbReference type="Proteomes" id="UP000789524"/>
    </source>
</evidence>
<dbReference type="Gene3D" id="2.40.50.90">
    <property type="match status" value="1"/>
</dbReference>
<keyword evidence="3" id="KW-1185">Reference proteome</keyword>
<proteinExistence type="predicted"/>
<evidence type="ECO:0000313" key="2">
    <source>
        <dbReference type="EMBL" id="CAG9558029.1"/>
    </source>
</evidence>
<dbReference type="InterPro" id="IPR035437">
    <property type="entry name" value="SNase_OB-fold_sf"/>
</dbReference>
<dbReference type="Pfam" id="PF00567">
    <property type="entry name" value="TUDOR"/>
    <property type="match status" value="1"/>
</dbReference>
<protein>
    <submittedName>
        <fullName evidence="2">(African queen) hypothetical protein</fullName>
    </submittedName>
</protein>
<dbReference type="Gene3D" id="2.30.30.140">
    <property type="match status" value="1"/>
</dbReference>
<feature type="domain" description="Tudor" evidence="1">
    <location>
        <begin position="18"/>
        <end position="131"/>
    </location>
</feature>
<dbReference type="Proteomes" id="UP000789524">
    <property type="component" value="Unassembled WGS sequence"/>
</dbReference>
<sequence>MEELGQLTFTEFEVSSSHWVNVTHIIDPLNFFVRPIKYANFIGCIERTYPQDKPHSLNTCDLILFNLEWTNKVPKFARGQVHFISNANDVITCDIIALDYGNLVKDVPLCHIWRLNETYRNMPPLAVKCQLLYCFPKHGKEFGHHAIEAFKYYVGNEKAKIIVENKTADKLTVEMYNSGPDDIATLLAMTDYTRMGYVEPSVSKVNNEMSKNLVYAFRQYKVGQTIHVKVLSGDIYKTFYVGEVHDFQTYRHELENFAHFANRGDQVKPLPRELMPGTPVFVKENEVIYNRGIIREVTVPFVVVYVHLVDVGRNYQAPVYHMRHMVRECIDMPPISIFCRANERQAQINSGYARFIQPGNEFLITFEKLGYEYNIPHTVFISPIERATPDAGRQHRRN</sequence>